<dbReference type="InterPro" id="IPR000591">
    <property type="entry name" value="DEP_dom"/>
</dbReference>
<evidence type="ECO:0000259" key="7">
    <source>
        <dbReference type="PROSITE" id="PS50186"/>
    </source>
</evidence>
<dbReference type="PROSITE" id="PS50186">
    <property type="entry name" value="DEP"/>
    <property type="match status" value="1"/>
</dbReference>
<dbReference type="SUPFAM" id="SSF46785">
    <property type="entry name" value="Winged helix' DNA-binding domain"/>
    <property type="match status" value="1"/>
</dbReference>
<feature type="transmembrane region" description="Helical" evidence="6">
    <location>
        <begin position="111"/>
        <end position="136"/>
    </location>
</feature>
<evidence type="ECO:0000313" key="9">
    <source>
        <dbReference type="Proteomes" id="UP000198287"/>
    </source>
</evidence>
<feature type="transmembrane region" description="Helical" evidence="6">
    <location>
        <begin position="77"/>
        <end position="99"/>
    </location>
</feature>
<dbReference type="Pfam" id="PF00610">
    <property type="entry name" value="DEP"/>
    <property type="match status" value="1"/>
</dbReference>
<feature type="transmembrane region" description="Helical" evidence="6">
    <location>
        <begin position="20"/>
        <end position="42"/>
    </location>
</feature>
<feature type="transmembrane region" description="Helical" evidence="6">
    <location>
        <begin position="327"/>
        <end position="350"/>
    </location>
</feature>
<dbReference type="EMBL" id="LNIX01000003">
    <property type="protein sequence ID" value="OXA58796.1"/>
    <property type="molecule type" value="Genomic_DNA"/>
</dbReference>
<name>A0A226EQC6_FOLCA</name>
<dbReference type="Proteomes" id="UP000198287">
    <property type="component" value="Unassembled WGS sequence"/>
</dbReference>
<evidence type="ECO:0000256" key="2">
    <source>
        <dbReference type="ARBA" id="ARBA00022692"/>
    </source>
</evidence>
<dbReference type="InterPro" id="IPR036390">
    <property type="entry name" value="WH_DNA-bd_sf"/>
</dbReference>
<feature type="domain" description="DEP" evidence="7">
    <location>
        <begin position="782"/>
        <end position="850"/>
    </location>
</feature>
<proteinExistence type="predicted"/>
<feature type="transmembrane region" description="Helical" evidence="6">
    <location>
        <begin position="715"/>
        <end position="733"/>
    </location>
</feature>
<dbReference type="InterPro" id="IPR004776">
    <property type="entry name" value="Mem_transp_PIN-like"/>
</dbReference>
<comment type="caution">
    <text evidence="8">The sequence shown here is derived from an EMBL/GenBank/DDBJ whole genome shotgun (WGS) entry which is preliminary data.</text>
</comment>
<evidence type="ECO:0000256" key="1">
    <source>
        <dbReference type="ARBA" id="ARBA00004141"/>
    </source>
</evidence>
<keyword evidence="3 6" id="KW-1133">Transmembrane helix</keyword>
<dbReference type="SMART" id="SM00049">
    <property type="entry name" value="DEP"/>
    <property type="match status" value="1"/>
</dbReference>
<dbReference type="GO" id="GO:0016020">
    <property type="term" value="C:membrane"/>
    <property type="evidence" value="ECO:0007669"/>
    <property type="project" value="UniProtKB-SubCell"/>
</dbReference>
<feature type="transmembrane region" description="Helical" evidence="6">
    <location>
        <begin position="54"/>
        <end position="71"/>
    </location>
</feature>
<dbReference type="GO" id="GO:0030514">
    <property type="term" value="P:negative regulation of BMP signaling pathway"/>
    <property type="evidence" value="ECO:0007669"/>
    <property type="project" value="TreeGrafter"/>
</dbReference>
<dbReference type="PANTHER" id="PTHR22829">
    <property type="entry name" value="DEP DOMAIN PROTEIN"/>
    <property type="match status" value="1"/>
</dbReference>
<evidence type="ECO:0000256" key="4">
    <source>
        <dbReference type="ARBA" id="ARBA00023136"/>
    </source>
</evidence>
<feature type="transmembrane region" description="Helical" evidence="6">
    <location>
        <begin position="673"/>
        <end position="695"/>
    </location>
</feature>
<feature type="transmembrane region" description="Helical" evidence="6">
    <location>
        <begin position="263"/>
        <end position="282"/>
    </location>
</feature>
<evidence type="ECO:0000256" key="6">
    <source>
        <dbReference type="SAM" id="Phobius"/>
    </source>
</evidence>
<sequence length="859" mass="96538">MVLNAELDKLAGTEIGIDNLYPAVVECFSVILLGFIAGKAGVISQSETKGFNSFIGKFSLPSLIFLSLAQLDLKSVNWWFLLAILLAKTLVFFSVMLISSLVNRGTKLDKAGIFAIFCTQSNDFALGYPIIAALYGKTHPEYAGYLYLAAPVNLLLLNPIAFILMEVSKQKEVERLQIESDGAKGLQYERPKYQIVKRVILNLCCNPVIIMTALGILGNLIFKHCVPAILEGILKVLGSAFSACALFSLGLTMVGSAASLKGSGILVPGILISVKLLVLPVVTREMVSLLQPGMNANDTASLSNFGFLYGTFPSAPGVFVYANQYDVAVQMIASAMVACTFVSAPLMFVSAKMITLQKLNPRDYVHDLDTFLQNISVLAFLACAISCLGAILWSWLGVDGCTGWKLYLQFGVLQFGIFSSRIFTAILAASLVFLRCRSLCFVLRLRPYLIVMGCGIPSVLVTVLMLAVRRETLEEKQDPVFQYGVTQALVAVMLLMICFIVTIGCLIMQQRYERQYAQYNTLPTHLHESDEDVPPRRSLRRRNESVSSRNVRLGGGVIPTPKLRPRARSGSCSGCTKVDENAPGPSFSRPQITVTEIEDLKTSDHELEDDDAESLFSFNDDLCAPSKHPCDPIQRRHCTTLLERYRQTNYLTEPEEIGIVRDRDDEFQMLRHIILLLLLCSSMFVGMALCIWTLIMEDVTGIYVELVFLDAALNFGQGFFTFMLFGLNTRMIVMPLNKWWRRIIYGEGAIRLPAWEELSTETREICHQFLTYHYEKCMQDIVRDRRWRMEEYWQVFCGNELVDWLLMVGLARDRIEAIKYGKHLLNGRVIRHIKNLHPFHDQPFFYTFSPNADNQMEEQ</sequence>
<feature type="transmembrane region" description="Helical" evidence="6">
    <location>
        <begin position="199"/>
        <end position="222"/>
    </location>
</feature>
<dbReference type="AlphaFoldDB" id="A0A226EQC6"/>
<dbReference type="InterPro" id="IPR051832">
    <property type="entry name" value="mTOR-Rac_regulators"/>
</dbReference>
<accession>A0A226EQC6</accession>
<protein>
    <submittedName>
        <fullName evidence="8">Putative auxin efflux carrier component 8</fullName>
    </submittedName>
</protein>
<comment type="subcellular location">
    <subcellularLocation>
        <location evidence="1">Membrane</location>
        <topology evidence="1">Multi-pass membrane protein</topology>
    </subcellularLocation>
</comment>
<dbReference type="GO" id="GO:0055085">
    <property type="term" value="P:transmembrane transport"/>
    <property type="evidence" value="ECO:0007669"/>
    <property type="project" value="InterPro"/>
</dbReference>
<feature type="transmembrane region" description="Helical" evidence="6">
    <location>
        <begin position="488"/>
        <end position="508"/>
    </location>
</feature>
<dbReference type="Pfam" id="PF03547">
    <property type="entry name" value="Mem_trans"/>
    <property type="match status" value="1"/>
</dbReference>
<dbReference type="GO" id="GO:0035556">
    <property type="term" value="P:intracellular signal transduction"/>
    <property type="evidence" value="ECO:0007669"/>
    <property type="project" value="InterPro"/>
</dbReference>
<evidence type="ECO:0000313" key="8">
    <source>
        <dbReference type="EMBL" id="OXA58796.1"/>
    </source>
</evidence>
<keyword evidence="2 6" id="KW-0812">Transmembrane</keyword>
<feature type="transmembrane region" description="Helical" evidence="6">
    <location>
        <begin position="228"/>
        <end position="251"/>
    </location>
</feature>
<dbReference type="PANTHER" id="PTHR22829:SF5">
    <property type="entry name" value="INTEGRAL MEMBRANE PROTEIN GPR155"/>
    <property type="match status" value="1"/>
</dbReference>
<feature type="transmembrane region" description="Helical" evidence="6">
    <location>
        <begin position="142"/>
        <end position="165"/>
    </location>
</feature>
<organism evidence="8 9">
    <name type="scientific">Folsomia candida</name>
    <name type="common">Springtail</name>
    <dbReference type="NCBI Taxonomy" id="158441"/>
    <lineage>
        <taxon>Eukaryota</taxon>
        <taxon>Metazoa</taxon>
        <taxon>Ecdysozoa</taxon>
        <taxon>Arthropoda</taxon>
        <taxon>Hexapoda</taxon>
        <taxon>Collembola</taxon>
        <taxon>Entomobryomorpha</taxon>
        <taxon>Isotomoidea</taxon>
        <taxon>Isotomidae</taxon>
        <taxon>Proisotominae</taxon>
        <taxon>Folsomia</taxon>
    </lineage>
</organism>
<dbReference type="OrthoDB" id="2133778at2759"/>
<dbReference type="InterPro" id="IPR037368">
    <property type="entry name" value="GPR155_DEP"/>
</dbReference>
<gene>
    <name evidence="8" type="ORF">Fcan01_07994</name>
</gene>
<feature type="transmembrane region" description="Helical" evidence="6">
    <location>
        <begin position="448"/>
        <end position="468"/>
    </location>
</feature>
<reference evidence="8 9" key="1">
    <citation type="submission" date="2015-12" db="EMBL/GenBank/DDBJ databases">
        <title>The genome of Folsomia candida.</title>
        <authorList>
            <person name="Faddeeva A."/>
            <person name="Derks M.F."/>
            <person name="Anvar Y."/>
            <person name="Smit S."/>
            <person name="Van Straalen N."/>
            <person name="Roelofs D."/>
        </authorList>
    </citation>
    <scope>NUCLEOTIDE SEQUENCE [LARGE SCALE GENOMIC DNA]</scope>
    <source>
        <strain evidence="8 9">VU population</strain>
        <tissue evidence="8">Whole body</tissue>
    </source>
</reference>
<dbReference type="OMA" id="RISMCRR"/>
<dbReference type="InterPro" id="IPR036388">
    <property type="entry name" value="WH-like_DNA-bd_sf"/>
</dbReference>
<evidence type="ECO:0000256" key="5">
    <source>
        <dbReference type="SAM" id="MobiDB-lite"/>
    </source>
</evidence>
<feature type="region of interest" description="Disordered" evidence="5">
    <location>
        <begin position="527"/>
        <end position="589"/>
    </location>
</feature>
<feature type="transmembrane region" description="Helical" evidence="6">
    <location>
        <begin position="415"/>
        <end position="436"/>
    </location>
</feature>
<keyword evidence="9" id="KW-1185">Reference proteome</keyword>
<keyword evidence="4 6" id="KW-0472">Membrane</keyword>
<dbReference type="Gene3D" id="1.10.10.10">
    <property type="entry name" value="Winged helix-like DNA-binding domain superfamily/Winged helix DNA-binding domain"/>
    <property type="match status" value="1"/>
</dbReference>
<feature type="transmembrane region" description="Helical" evidence="6">
    <location>
        <begin position="371"/>
        <end position="395"/>
    </location>
</feature>
<evidence type="ECO:0000256" key="3">
    <source>
        <dbReference type="ARBA" id="ARBA00022989"/>
    </source>
</evidence>
<dbReference type="CDD" id="cd04443">
    <property type="entry name" value="DEP_GPR155"/>
    <property type="match status" value="1"/>
</dbReference>